<evidence type="ECO:0000313" key="2">
    <source>
        <dbReference type="EMBL" id="PEG31052.1"/>
    </source>
</evidence>
<keyword evidence="1" id="KW-1133">Transmembrane helix</keyword>
<dbReference type="STRING" id="137838.GCA_001458595_02431"/>
<dbReference type="AlphaFoldDB" id="A0A2A7MGU9"/>
<proteinExistence type="predicted"/>
<dbReference type="Proteomes" id="UP000220840">
    <property type="component" value="Unassembled WGS sequence"/>
</dbReference>
<sequence length="531" mass="61352">MDNFKILNLLDKFKWIFEKMDVNYPIMRKILQVKLTMDGRRESVLTQNNKNTDGNIFFKSLWIYALLGLVLIALLFSDSSYFIQMSTISTLIMFMTMLSLISDFSYILLDVRDRNMILTKPVNEKTLSMAKALHISIYIISISLALIGPSLIASLFIKGVLFFIIYFIEVILINLFSISLTVLLYFFVLRFFDGEKLKDIINYFQIALSIVMTVGYQLFGRVFNLVDLEKSINISWYHYLIPSAWFASPFELFLNNSNKYIYLSLMSIIIPIISIGIYIKLMKSFEVNLQKLNGATTNRRLKKGFVEKLGNIVCKDKYERTFYKFANNIMKSEREIKLKLYPSIGFSIAFPIIMLFAFIDDFSNISNSKSYLTLYIAIPYLTMSIYILKTSVNYKGSWIYNCAPIKNSYVQHKGTIKAFIIKFLVPIMLLDCIVYVLIYGVKILPDVISIFIAAILFVIYVFKVMNKGFLFSKSIKDIQKISGIVVFLIMLAMGLVSAIHYAFTLLKFGSIIFLFVILTTTIISWKVSFNY</sequence>
<accession>A0A2A7MGU9</accession>
<dbReference type="EMBL" id="PDCJ01000001">
    <property type="protein sequence ID" value="PEG31052.1"/>
    <property type="molecule type" value="Genomic_DNA"/>
</dbReference>
<feature type="transmembrane region" description="Helical" evidence="1">
    <location>
        <begin position="88"/>
        <end position="111"/>
    </location>
</feature>
<feature type="transmembrane region" description="Helical" evidence="1">
    <location>
        <begin position="260"/>
        <end position="281"/>
    </location>
</feature>
<reference evidence="2 3" key="1">
    <citation type="submission" date="2017-10" db="EMBL/GenBank/DDBJ databases">
        <title>Effective Description of Clostridium neonatale sp. nov. linked to necrotizing enterocolitis in neonates and a clarification of species assignable to the genus Clostridium (Prazmowski 1880) emend. Lawson and Rainey 2016.</title>
        <authorList>
            <person name="Bernard K."/>
            <person name="Burdz T."/>
            <person name="Wiebe D."/>
            <person name="Balcewich B."/>
            <person name="Alfa M."/>
            <person name="Bernier A.-M."/>
        </authorList>
    </citation>
    <scope>NUCLEOTIDE SEQUENCE [LARGE SCALE GENOMIC DNA]</scope>
    <source>
        <strain evidence="2 3">LCDC99A005</strain>
    </source>
</reference>
<feature type="transmembrane region" description="Helical" evidence="1">
    <location>
        <begin position="56"/>
        <end position="76"/>
    </location>
</feature>
<keyword evidence="3" id="KW-1185">Reference proteome</keyword>
<feature type="transmembrane region" description="Helical" evidence="1">
    <location>
        <begin position="132"/>
        <end position="157"/>
    </location>
</feature>
<evidence type="ECO:0000313" key="3">
    <source>
        <dbReference type="Proteomes" id="UP000220840"/>
    </source>
</evidence>
<feature type="transmembrane region" description="Helical" evidence="1">
    <location>
        <begin position="419"/>
        <end position="438"/>
    </location>
</feature>
<keyword evidence="1" id="KW-0472">Membrane</keyword>
<evidence type="ECO:0000256" key="1">
    <source>
        <dbReference type="SAM" id="Phobius"/>
    </source>
</evidence>
<feature type="transmembrane region" description="Helical" evidence="1">
    <location>
        <begin position="483"/>
        <end position="503"/>
    </location>
</feature>
<feature type="transmembrane region" description="Helical" evidence="1">
    <location>
        <begin position="371"/>
        <end position="388"/>
    </location>
</feature>
<feature type="transmembrane region" description="Helical" evidence="1">
    <location>
        <begin position="200"/>
        <end position="219"/>
    </location>
</feature>
<dbReference type="OrthoDB" id="2659138at2"/>
<protein>
    <submittedName>
        <fullName evidence="2">Uncharacterized protein</fullName>
    </submittedName>
</protein>
<feature type="transmembrane region" description="Helical" evidence="1">
    <location>
        <begin position="444"/>
        <end position="462"/>
    </location>
</feature>
<dbReference type="RefSeq" id="WP_058295216.1">
    <property type="nucleotide sequence ID" value="NZ_CAMRXJ010000090.1"/>
</dbReference>
<comment type="caution">
    <text evidence="2">The sequence shown here is derived from an EMBL/GenBank/DDBJ whole genome shotgun (WGS) entry which is preliminary data.</text>
</comment>
<feature type="transmembrane region" description="Helical" evidence="1">
    <location>
        <begin position="509"/>
        <end position="529"/>
    </location>
</feature>
<gene>
    <name evidence="2" type="ORF">CQ394_04825</name>
</gene>
<keyword evidence="1" id="KW-0812">Transmembrane</keyword>
<feature type="transmembrane region" description="Helical" evidence="1">
    <location>
        <begin position="340"/>
        <end position="359"/>
    </location>
</feature>
<feature type="transmembrane region" description="Helical" evidence="1">
    <location>
        <begin position="163"/>
        <end position="188"/>
    </location>
</feature>
<organism evidence="2 3">
    <name type="scientific">Clostridium neonatale</name>
    <dbReference type="NCBI Taxonomy" id="137838"/>
    <lineage>
        <taxon>Bacteria</taxon>
        <taxon>Bacillati</taxon>
        <taxon>Bacillota</taxon>
        <taxon>Clostridia</taxon>
        <taxon>Eubacteriales</taxon>
        <taxon>Clostridiaceae</taxon>
        <taxon>Clostridium</taxon>
    </lineage>
</organism>
<name>A0A2A7MGU9_9CLOT</name>